<dbReference type="PANTHER" id="PTHR46481">
    <property type="entry name" value="ZINC FINGER BED DOMAIN-CONTAINING PROTEIN 4"/>
    <property type="match status" value="1"/>
</dbReference>
<dbReference type="PANTHER" id="PTHR46481:SF11">
    <property type="entry name" value="ZINC FINGER BED DOMAIN-CONTAINING PROTEIN RICESLEEPER 2-LIKE"/>
    <property type="match status" value="1"/>
</dbReference>
<gene>
    <name evidence="1" type="primary">LOC107818952</name>
</gene>
<dbReference type="InterPro" id="IPR052035">
    <property type="entry name" value="ZnF_BED_domain_contain"/>
</dbReference>
<evidence type="ECO:0000313" key="1">
    <source>
        <dbReference type="RefSeq" id="XP_016500518.1"/>
    </source>
</evidence>
<protein>
    <submittedName>
        <fullName evidence="1">Zinc finger BED domain-containing protein RICESLEEPER 2-like</fullName>
    </submittedName>
</protein>
<accession>A0A1S4CH85</accession>
<reference evidence="1" key="1">
    <citation type="submission" date="2025-08" db="UniProtKB">
        <authorList>
            <consortium name="RefSeq"/>
        </authorList>
    </citation>
    <scope>IDENTIFICATION</scope>
</reference>
<dbReference type="KEGG" id="nta:107818952"/>
<name>A0A1S4CH85_TOBAC</name>
<sequence length="185" mass="21140">MRAIPGVVILIKMFHVKKLAHAIILHEYPLSTVDHVGFRNFIASLQPMFKMVSRNTIKNDIIKIFDNLKLQTSMLLEKVSSRIATTIDMWTSNSNKKGFMAITGHFIDDSWRLQSHILRFAYVPAPHDKDVLCGALVNCLFDWNLEQKLSTITVDNCSTNNAMIKTLLDEKLNKKDLLLSGRVFH</sequence>
<dbReference type="PaxDb" id="4097-A0A1S4CH85"/>
<dbReference type="OrthoDB" id="1305795at2759"/>
<dbReference type="SUPFAM" id="SSF53098">
    <property type="entry name" value="Ribonuclease H-like"/>
    <property type="match status" value="1"/>
</dbReference>
<dbReference type="InterPro" id="IPR012337">
    <property type="entry name" value="RNaseH-like_sf"/>
</dbReference>
<dbReference type="STRING" id="4097.A0A1S4CH85"/>
<feature type="non-terminal residue" evidence="1">
    <location>
        <position position="185"/>
    </location>
</feature>
<dbReference type="OMA" id="HEYSIMM"/>
<dbReference type="RefSeq" id="XP_016500518.1">
    <property type="nucleotide sequence ID" value="XM_016645032.1"/>
</dbReference>
<proteinExistence type="predicted"/>
<organism evidence="1">
    <name type="scientific">Nicotiana tabacum</name>
    <name type="common">Common tobacco</name>
    <dbReference type="NCBI Taxonomy" id="4097"/>
    <lineage>
        <taxon>Eukaryota</taxon>
        <taxon>Viridiplantae</taxon>
        <taxon>Streptophyta</taxon>
        <taxon>Embryophyta</taxon>
        <taxon>Tracheophyta</taxon>
        <taxon>Spermatophyta</taxon>
        <taxon>Magnoliopsida</taxon>
        <taxon>eudicotyledons</taxon>
        <taxon>Gunneridae</taxon>
        <taxon>Pentapetalae</taxon>
        <taxon>asterids</taxon>
        <taxon>lamiids</taxon>
        <taxon>Solanales</taxon>
        <taxon>Solanaceae</taxon>
        <taxon>Nicotianoideae</taxon>
        <taxon>Nicotianeae</taxon>
        <taxon>Nicotiana</taxon>
    </lineage>
</organism>
<dbReference type="AlphaFoldDB" id="A0A1S4CH85"/>